<dbReference type="PROSITE" id="PS50157">
    <property type="entry name" value="ZINC_FINGER_C2H2_2"/>
    <property type="match status" value="1"/>
</dbReference>
<feature type="region of interest" description="Disordered" evidence="2">
    <location>
        <begin position="13"/>
        <end position="66"/>
    </location>
</feature>
<gene>
    <name evidence="4" type="ordered locus">Cd36_06830</name>
    <name evidence="5" type="ORF">CD36_06830</name>
</gene>
<dbReference type="VEuPathDB" id="FungiDB:CD36_06830"/>
<feature type="compositionally biased region" description="Basic residues" evidence="2">
    <location>
        <begin position="18"/>
        <end position="27"/>
    </location>
</feature>
<evidence type="ECO:0000256" key="1">
    <source>
        <dbReference type="PROSITE-ProRule" id="PRU00042"/>
    </source>
</evidence>
<dbReference type="KEGG" id="cdu:CD36_06830"/>
<feature type="compositionally biased region" description="Low complexity" evidence="2">
    <location>
        <begin position="28"/>
        <end position="44"/>
    </location>
</feature>
<dbReference type="GO" id="GO:0008270">
    <property type="term" value="F:zinc ion binding"/>
    <property type="evidence" value="ECO:0007669"/>
    <property type="project" value="UniProtKB-KW"/>
</dbReference>
<organism evidence="5 6">
    <name type="scientific">Candida dubliniensis (strain CD36 / ATCC MYA-646 / CBS 7987 / NCPF 3949 / NRRL Y-17841)</name>
    <name type="common">Yeast</name>
    <dbReference type="NCBI Taxonomy" id="573826"/>
    <lineage>
        <taxon>Eukaryota</taxon>
        <taxon>Fungi</taxon>
        <taxon>Dikarya</taxon>
        <taxon>Ascomycota</taxon>
        <taxon>Saccharomycotina</taxon>
        <taxon>Pichiomycetes</taxon>
        <taxon>Debaryomycetaceae</taxon>
        <taxon>Candida/Lodderomyces clade</taxon>
        <taxon>Candida</taxon>
    </lineage>
</organism>
<dbReference type="EMBL" id="FM992688">
    <property type="protein sequence ID" value="CAX44986.1"/>
    <property type="molecule type" value="Genomic_DNA"/>
</dbReference>
<dbReference type="SUPFAM" id="SSF57667">
    <property type="entry name" value="beta-beta-alpha zinc fingers"/>
    <property type="match status" value="1"/>
</dbReference>
<evidence type="ECO:0000256" key="2">
    <source>
        <dbReference type="SAM" id="MobiDB-lite"/>
    </source>
</evidence>
<protein>
    <recommendedName>
        <fullName evidence="3">C2H2-type domain-containing protein</fullName>
    </recommendedName>
</protein>
<evidence type="ECO:0000259" key="3">
    <source>
        <dbReference type="PROSITE" id="PS50157"/>
    </source>
</evidence>
<dbReference type="RefSeq" id="XP_002417341.1">
    <property type="nucleotide sequence ID" value="XM_002417296.1"/>
</dbReference>
<accession>B9W8C0</accession>
<dbReference type="OrthoDB" id="6910977at2759"/>
<dbReference type="SMART" id="SM00355">
    <property type="entry name" value="ZnF_C2H2"/>
    <property type="match status" value="3"/>
</dbReference>
<dbReference type="PROSITE" id="PS00028">
    <property type="entry name" value="ZINC_FINGER_C2H2_1"/>
    <property type="match status" value="2"/>
</dbReference>
<keyword evidence="6" id="KW-1185">Reference proteome</keyword>
<evidence type="ECO:0000313" key="5">
    <source>
        <dbReference type="EMBL" id="CAX44986.1"/>
    </source>
</evidence>
<dbReference type="AlphaFoldDB" id="B9W8C0"/>
<evidence type="ECO:0000313" key="6">
    <source>
        <dbReference type="Proteomes" id="UP000002605"/>
    </source>
</evidence>
<keyword evidence="1" id="KW-0479">Metal-binding</keyword>
<keyword evidence="1" id="KW-0863">Zinc-finger</keyword>
<keyword evidence="1" id="KW-0862">Zinc</keyword>
<dbReference type="InterPro" id="IPR036236">
    <property type="entry name" value="Znf_C2H2_sf"/>
</dbReference>
<dbReference type="Gene3D" id="3.30.160.60">
    <property type="entry name" value="Classic Zinc Finger"/>
    <property type="match status" value="1"/>
</dbReference>
<dbReference type="HOGENOM" id="CLU_539667_0_0_1"/>
<evidence type="ECO:0000313" key="4">
    <source>
        <dbReference type="CGD" id="CAL0000169491"/>
    </source>
</evidence>
<proteinExistence type="predicted"/>
<dbReference type="GeneID" id="8044881"/>
<dbReference type="InterPro" id="IPR013087">
    <property type="entry name" value="Znf_C2H2_type"/>
</dbReference>
<feature type="region of interest" description="Disordered" evidence="2">
    <location>
        <begin position="495"/>
        <end position="516"/>
    </location>
</feature>
<dbReference type="Proteomes" id="UP000002605">
    <property type="component" value="Chromosome 1"/>
</dbReference>
<dbReference type="eggNOG" id="KOG1721">
    <property type="taxonomic scope" value="Eukaryota"/>
</dbReference>
<feature type="compositionally biased region" description="Basic and acidic residues" evidence="2">
    <location>
        <begin position="505"/>
        <end position="516"/>
    </location>
</feature>
<sequence>MFSYNLESNNAGYLNNHHSLHHHHHHNNNNNNNNNNTSSITTNNKSKAHLQEQKQRQNQEHEQNPRNPQVYQNYHFIQQQQHFQYLQNALANTMSQLQHHPPYHGHAVFKPNYMQDVFLNDSCSLGSPVNSIENSGCTTTKTTPIIPPMSLNDNVLPPPNHHDFETFMGNNFVDYTSTYNPEHALPSPSSPLTMVGSDSRRHEDYMNFASTFSVHPASSKCAIQPNANSNQEFTKGYPNPNSLVYNTTNNCVINRNSNTTDANNNNNNSSNKYPLIEYKDNRMMEMTTPESPHKRNSLPNTRVPIIPTSPTFPIALNLIHSNSSAKRHKSLGSAASILQPPLEDNKLINNGHAEPMKRKLLSRFSSRLIQKLRLAESDMKCRKHCNTRFGNYLELIDHFEGHGLQRYLSSRTFICPVKECPMNMIGFDKRAELRHHVHSDHVTHGLVSIQYAKYSKEIKEFLFVCDEENCGKGFYRSDTLTRHIKLVHKREKHLTKRKRRQVVAHQDDKAIKKSRS</sequence>
<dbReference type="CGD" id="CAL0000169491">
    <property type="gene designation" value="Cd36_06830"/>
</dbReference>
<feature type="compositionally biased region" description="Basic and acidic residues" evidence="2">
    <location>
        <begin position="49"/>
        <end position="64"/>
    </location>
</feature>
<reference evidence="5 6" key="1">
    <citation type="journal article" date="2009" name="Genome Res.">
        <title>Comparative genomics of the fungal pathogens Candida dubliniensis and Candida albicans.</title>
        <authorList>
            <person name="Jackson A.P."/>
            <person name="Gamble J.A."/>
            <person name="Yeomans T."/>
            <person name="Moran G.P."/>
            <person name="Saunders D."/>
            <person name="Harris D."/>
            <person name="Aslett M."/>
            <person name="Barrell J.F."/>
            <person name="Butler G."/>
            <person name="Citiulo F."/>
            <person name="Coleman D.C."/>
            <person name="de Groot P.W.J."/>
            <person name="Goodwin T.J."/>
            <person name="Quail M.A."/>
            <person name="McQuillan J."/>
            <person name="Munro C.A."/>
            <person name="Pain A."/>
            <person name="Poulter R.T."/>
            <person name="Rajandream M.A."/>
            <person name="Renauld H."/>
            <person name="Spiering M.J."/>
            <person name="Tivey A."/>
            <person name="Gow N.A.R."/>
            <person name="Barrell B."/>
            <person name="Sullivan D.J."/>
            <person name="Berriman M."/>
        </authorList>
    </citation>
    <scope>NUCLEOTIDE SEQUENCE [LARGE SCALE GENOMIC DNA]</scope>
    <source>
        <strain evidence="6">CD36 / ATCC MYA-646 / CBS 7987 / NCPF 3949 / NRRL Y-17841</strain>
    </source>
</reference>
<name>B9W8C0_CANDC</name>
<feature type="domain" description="C2H2-type" evidence="3">
    <location>
        <begin position="463"/>
        <end position="493"/>
    </location>
</feature>